<dbReference type="InterPro" id="IPR054331">
    <property type="entry name" value="LiaF_TM"/>
</dbReference>
<gene>
    <name evidence="4" type="primary">liaF</name>
    <name evidence="4" type="ORF">ACFSOY_19010</name>
</gene>
<dbReference type="Pfam" id="PF09922">
    <property type="entry name" value="LiaF-like_C"/>
    <property type="match status" value="1"/>
</dbReference>
<keyword evidence="1" id="KW-1133">Transmembrane helix</keyword>
<evidence type="ECO:0000259" key="2">
    <source>
        <dbReference type="Pfam" id="PF09922"/>
    </source>
</evidence>
<feature type="domain" description="LiaF transmembrane" evidence="3">
    <location>
        <begin position="6"/>
        <end position="106"/>
    </location>
</feature>
<organism evidence="4 5">
    <name type="scientific">Tumebacillus lipolyticus</name>
    <dbReference type="NCBI Taxonomy" id="1280370"/>
    <lineage>
        <taxon>Bacteria</taxon>
        <taxon>Bacillati</taxon>
        <taxon>Bacillota</taxon>
        <taxon>Bacilli</taxon>
        <taxon>Bacillales</taxon>
        <taxon>Alicyclobacillaceae</taxon>
        <taxon>Tumebacillus</taxon>
    </lineage>
</organism>
<keyword evidence="5" id="KW-1185">Reference proteome</keyword>
<evidence type="ECO:0000313" key="4">
    <source>
        <dbReference type="EMBL" id="MFD2172059.1"/>
    </source>
</evidence>
<feature type="transmembrane region" description="Helical" evidence="1">
    <location>
        <begin position="33"/>
        <end position="51"/>
    </location>
</feature>
<dbReference type="InterPro" id="IPR024425">
    <property type="entry name" value="LiaF-like_C"/>
</dbReference>
<evidence type="ECO:0000313" key="5">
    <source>
        <dbReference type="Proteomes" id="UP001597343"/>
    </source>
</evidence>
<reference evidence="5" key="1">
    <citation type="journal article" date="2019" name="Int. J. Syst. Evol. Microbiol.">
        <title>The Global Catalogue of Microorganisms (GCM) 10K type strain sequencing project: providing services to taxonomists for standard genome sequencing and annotation.</title>
        <authorList>
            <consortium name="The Broad Institute Genomics Platform"/>
            <consortium name="The Broad Institute Genome Sequencing Center for Infectious Disease"/>
            <person name="Wu L."/>
            <person name="Ma J."/>
        </authorList>
    </citation>
    <scope>NUCLEOTIDE SEQUENCE [LARGE SCALE GENOMIC DNA]</scope>
    <source>
        <strain evidence="5">CGMCC 1.13574</strain>
    </source>
</reference>
<protein>
    <submittedName>
        <fullName evidence="4">Cell wall-active antibiotics response protein LiaF</fullName>
    </submittedName>
</protein>
<dbReference type="Proteomes" id="UP001597343">
    <property type="component" value="Unassembled WGS sequence"/>
</dbReference>
<feature type="transmembrane region" description="Helical" evidence="1">
    <location>
        <begin position="88"/>
        <end position="105"/>
    </location>
</feature>
<sequence>MRSKVGGIALLLVAFMLLVPNFGLFDIHSIGDSFSTLWPLFLILWGLDGVISGFRRRRKGLRVFPLMLILLGGVLLLDFLGIASFSSWIIPGVLVLLGVSLLFGRRPRGRISIIRDGDWGEEMWGSTHEGGRHRTSTIKSKIGDLFVGGPNWPLRDSFIEQKIGSIRMDLSETPIPEGETVLEVECKMGDVDVRLPEGLAVSIEAHCKIGSVTLFDRSSNGSGALFYQSEGYQDAERKVRLLIEVKIGDLNVQRV</sequence>
<dbReference type="Pfam" id="PF22570">
    <property type="entry name" value="LiaF-TM"/>
    <property type="match status" value="1"/>
</dbReference>
<comment type="caution">
    <text evidence="4">The sequence shown here is derived from an EMBL/GenBank/DDBJ whole genome shotgun (WGS) entry which is preliminary data.</text>
</comment>
<keyword evidence="1" id="KW-0472">Membrane</keyword>
<dbReference type="InterPro" id="IPR047793">
    <property type="entry name" value="LiaF_C"/>
</dbReference>
<evidence type="ECO:0000259" key="3">
    <source>
        <dbReference type="Pfam" id="PF22570"/>
    </source>
</evidence>
<feature type="transmembrane region" description="Helical" evidence="1">
    <location>
        <begin position="63"/>
        <end position="82"/>
    </location>
</feature>
<keyword evidence="1" id="KW-0812">Transmembrane</keyword>
<evidence type="ECO:0000256" key="1">
    <source>
        <dbReference type="SAM" id="Phobius"/>
    </source>
</evidence>
<name>A0ABW5A2R1_9BACL</name>
<accession>A0ABW5A2R1</accession>
<proteinExistence type="predicted"/>
<feature type="domain" description="Cell wall-active antibiotics response LiaF-like C-terminal" evidence="2">
    <location>
        <begin position="142"/>
        <end position="252"/>
    </location>
</feature>
<dbReference type="NCBIfam" id="NF040535">
    <property type="entry name" value="LiaF_C_term"/>
    <property type="match status" value="1"/>
</dbReference>
<dbReference type="RefSeq" id="WP_386049386.1">
    <property type="nucleotide sequence ID" value="NZ_JBHUIO010000011.1"/>
</dbReference>
<dbReference type="EMBL" id="JBHUIO010000011">
    <property type="protein sequence ID" value="MFD2172059.1"/>
    <property type="molecule type" value="Genomic_DNA"/>
</dbReference>